<dbReference type="PIRSF" id="PIRSF005647">
    <property type="entry name" value="CooC"/>
    <property type="match status" value="1"/>
</dbReference>
<dbReference type="InterPro" id="IPR002586">
    <property type="entry name" value="CobQ/CobB/MinD/ParA_Nub-bd_dom"/>
</dbReference>
<organism evidence="2">
    <name type="scientific">uncultured Desulfobacteraceae bacterium</name>
    <dbReference type="NCBI Taxonomy" id="218296"/>
    <lineage>
        <taxon>Bacteria</taxon>
        <taxon>Pseudomonadati</taxon>
        <taxon>Thermodesulfobacteriota</taxon>
        <taxon>Desulfobacteria</taxon>
        <taxon>Desulfobacterales</taxon>
        <taxon>Desulfobacteraceae</taxon>
        <taxon>environmental samples</taxon>
    </lineage>
</organism>
<dbReference type="Gene3D" id="3.40.50.300">
    <property type="entry name" value="P-loop containing nucleotide triphosphate hydrolases"/>
    <property type="match status" value="1"/>
</dbReference>
<dbReference type="InterPro" id="IPR050625">
    <property type="entry name" value="ParA/MinD_ATPase"/>
</dbReference>
<dbReference type="AlphaFoldDB" id="A0A484HJH0"/>
<dbReference type="GO" id="GO:0009898">
    <property type="term" value="C:cytoplasmic side of plasma membrane"/>
    <property type="evidence" value="ECO:0007669"/>
    <property type="project" value="TreeGrafter"/>
</dbReference>
<evidence type="ECO:0000259" key="1">
    <source>
        <dbReference type="Pfam" id="PF01656"/>
    </source>
</evidence>
<dbReference type="GO" id="GO:0005829">
    <property type="term" value="C:cytosol"/>
    <property type="evidence" value="ECO:0007669"/>
    <property type="project" value="TreeGrafter"/>
</dbReference>
<dbReference type="GO" id="GO:0005524">
    <property type="term" value="F:ATP binding"/>
    <property type="evidence" value="ECO:0007669"/>
    <property type="project" value="TreeGrafter"/>
</dbReference>
<dbReference type="Pfam" id="PF01656">
    <property type="entry name" value="CbiA"/>
    <property type="match status" value="1"/>
</dbReference>
<dbReference type="InterPro" id="IPR014433">
    <property type="entry name" value="CooC"/>
</dbReference>
<gene>
    <name evidence="2" type="ORF">EPICR_160019</name>
</gene>
<proteinExistence type="predicted"/>
<accession>A0A484HJH0</accession>
<dbReference type="GO" id="GO:0016887">
    <property type="term" value="F:ATP hydrolysis activity"/>
    <property type="evidence" value="ECO:0007669"/>
    <property type="project" value="TreeGrafter"/>
</dbReference>
<dbReference type="PANTHER" id="PTHR43384">
    <property type="entry name" value="SEPTUM SITE-DETERMINING PROTEIN MIND HOMOLOG, CHLOROPLASTIC-RELATED"/>
    <property type="match status" value="1"/>
</dbReference>
<reference evidence="2" key="1">
    <citation type="submission" date="2019-01" db="EMBL/GenBank/DDBJ databases">
        <authorList>
            <consortium name="Genoscope - CEA"/>
            <person name="William W."/>
        </authorList>
    </citation>
    <scope>NUCLEOTIDE SEQUENCE</scope>
    <source>
        <strain evidence="2">CR-1</strain>
    </source>
</reference>
<dbReference type="GO" id="GO:0051782">
    <property type="term" value="P:negative regulation of cell division"/>
    <property type="evidence" value="ECO:0007669"/>
    <property type="project" value="TreeGrafter"/>
</dbReference>
<dbReference type="SUPFAM" id="SSF52540">
    <property type="entry name" value="P-loop containing nucleoside triphosphate hydrolases"/>
    <property type="match status" value="1"/>
</dbReference>
<name>A0A484HJH0_9BACT</name>
<evidence type="ECO:0000313" key="2">
    <source>
        <dbReference type="EMBL" id="VEN73357.1"/>
    </source>
</evidence>
<dbReference type="PANTHER" id="PTHR43384:SF7">
    <property type="entry name" value="CARBON-MONOXIDE DEHYDROGENASE ACCESSORY PROTEIN"/>
    <property type="match status" value="1"/>
</dbReference>
<sequence>MRVSIALAGKGGTGKTTLAGMLIKYLRLKQKTPILAVDADSNANLNEVLGVEIAGTVGGAREEMKKGDVPSGMTKDVFMSMKLEQSIVEAGDFDLVVMGQPEGTGCYCAANTILTNFLDRLIENYPYIVTDNEAGMEHISRLTTKNVDALLIVADASRRGLQAAIRIRDLAENLNIGVGKSWVVLNRLKGEPDEAVLKILKEQNVHLAGVIQDDPEVYDFDLAGRPTIEMSDDNPAFVEACGVFDRIFSESSST</sequence>
<feature type="domain" description="CobQ/CobB/MinD/ParA nucleotide binding" evidence="1">
    <location>
        <begin position="6"/>
        <end position="225"/>
    </location>
</feature>
<dbReference type="EMBL" id="CAACVI010000008">
    <property type="protein sequence ID" value="VEN73357.1"/>
    <property type="molecule type" value="Genomic_DNA"/>
</dbReference>
<protein>
    <recommendedName>
        <fullName evidence="1">CobQ/CobB/MinD/ParA nucleotide binding domain-containing protein</fullName>
    </recommendedName>
</protein>
<dbReference type="InterPro" id="IPR027417">
    <property type="entry name" value="P-loop_NTPase"/>
</dbReference>